<dbReference type="Gene3D" id="3.30.1490.480">
    <property type="entry name" value="Endolytic murein transglycosylase"/>
    <property type="match status" value="1"/>
</dbReference>
<keyword evidence="2 7" id="KW-0812">Transmembrane</keyword>
<gene>
    <name evidence="7 9" type="primary">mltG</name>
    <name evidence="9" type="ORF">ACFQRF_26385</name>
</gene>
<feature type="transmembrane region" description="Helical" evidence="7">
    <location>
        <begin position="332"/>
        <end position="353"/>
    </location>
</feature>
<evidence type="ECO:0000256" key="7">
    <source>
        <dbReference type="HAMAP-Rule" id="MF_02065"/>
    </source>
</evidence>
<dbReference type="InterPro" id="IPR003770">
    <property type="entry name" value="MLTG-like"/>
</dbReference>
<dbReference type="Proteomes" id="UP001596540">
    <property type="component" value="Unassembled WGS sequence"/>
</dbReference>
<feature type="compositionally biased region" description="Basic residues" evidence="8">
    <location>
        <begin position="315"/>
        <end position="327"/>
    </location>
</feature>
<name>A0ABW2KMU1_9ACTN</name>
<keyword evidence="4 7" id="KW-0472">Membrane</keyword>
<evidence type="ECO:0000256" key="4">
    <source>
        <dbReference type="ARBA" id="ARBA00023136"/>
    </source>
</evidence>
<keyword evidence="1 7" id="KW-1003">Cell membrane</keyword>
<keyword evidence="10" id="KW-1185">Reference proteome</keyword>
<evidence type="ECO:0000313" key="10">
    <source>
        <dbReference type="Proteomes" id="UP001596540"/>
    </source>
</evidence>
<evidence type="ECO:0000313" key="9">
    <source>
        <dbReference type="EMBL" id="MFC7331274.1"/>
    </source>
</evidence>
<comment type="subcellular location">
    <subcellularLocation>
        <location evidence="7">Cell membrane</location>
        <topology evidence="7">Single-pass membrane protein</topology>
    </subcellularLocation>
</comment>
<dbReference type="PANTHER" id="PTHR30518">
    <property type="entry name" value="ENDOLYTIC MUREIN TRANSGLYCOSYLASE"/>
    <property type="match status" value="1"/>
</dbReference>
<evidence type="ECO:0000256" key="5">
    <source>
        <dbReference type="ARBA" id="ARBA00023239"/>
    </source>
</evidence>
<evidence type="ECO:0000256" key="3">
    <source>
        <dbReference type="ARBA" id="ARBA00022989"/>
    </source>
</evidence>
<keyword evidence="6 7" id="KW-0961">Cell wall biogenesis/degradation</keyword>
<dbReference type="NCBIfam" id="TIGR00247">
    <property type="entry name" value="endolytic transglycosylase MltG"/>
    <property type="match status" value="1"/>
</dbReference>
<dbReference type="PANTHER" id="PTHR30518:SF2">
    <property type="entry name" value="ENDOLYTIC MUREIN TRANSGLYCOSYLASE"/>
    <property type="match status" value="1"/>
</dbReference>
<proteinExistence type="inferred from homology"/>
<dbReference type="Pfam" id="PF02618">
    <property type="entry name" value="YceG"/>
    <property type="match status" value="1"/>
</dbReference>
<dbReference type="RefSeq" id="WP_379874014.1">
    <property type="nucleotide sequence ID" value="NZ_JBHTBH010000018.1"/>
</dbReference>
<accession>A0ABW2KMU1</accession>
<sequence length="668" mass="72411">MSDRDDYGPRRRRARHGRHSRGGEDTAGRAARGGPDEAEDDTPVGPHAEPLRRRRPTGRQPVDDQDAAAYELREPAAASRGGRRRRPGSAVDDDPLGPPTGPRDFGDPAETPSEPRGRRRRGASAQPAEPPLRRRSLDPDPALDAESPVTPRRGVRRAAPEPFDESEPRGRRARTDDEPRPTPMDGLMALGQPVEPKDAPAAGRRRRPAATPVDRTPVAGLDLGLGEEEPPRRGSHRSLATAGSSDRSLATGGSRRARTAEPEPDDGPDDEAWDEQEEAEREDREHESEQGRGGRRGAARRARRSGSEPSAGRRGGGRRATKRRRRRGRLSPAVLVLVVVLVAGAGTGGAVLARNYVFPPDYDGEGSGEVEIVVGSGDTGTDVGETLEEAGVVASVRAFTNALDGAHLAPGTYRLREQMSADAAMELLMDPESRIGVRVTIREGLRASQILAELSEATEIPLEEFEAAYEDTAALELPSYAEKGAEGYLFPDTYMIDSGMSAAEILNHMVRRYEDAAAELELEQRAEALGYTPNEIMAVAAIVQAESGGKDDMPKISRVVYNRLDEGMKLQMDSTCFYAIGEYGIAMNAQQQQACQDSGSEYETYFREGLPAGPIVSPGADAINAALEPADGNWRFFVATDPENGVTEFAETEAEFWELVNRFNQSRQ</sequence>
<evidence type="ECO:0000256" key="1">
    <source>
        <dbReference type="ARBA" id="ARBA00022475"/>
    </source>
</evidence>
<comment type="caution">
    <text evidence="9">The sequence shown here is derived from an EMBL/GenBank/DDBJ whole genome shotgun (WGS) entry which is preliminary data.</text>
</comment>
<feature type="site" description="Important for catalytic activity" evidence="7">
    <location>
        <position position="546"/>
    </location>
</feature>
<dbReference type="EMBL" id="JBHTBH010000018">
    <property type="protein sequence ID" value="MFC7331274.1"/>
    <property type="molecule type" value="Genomic_DNA"/>
</dbReference>
<feature type="compositionally biased region" description="Low complexity" evidence="8">
    <location>
        <begin position="67"/>
        <end position="80"/>
    </location>
</feature>
<feature type="compositionally biased region" description="Acidic residues" evidence="8">
    <location>
        <begin position="262"/>
        <end position="280"/>
    </location>
</feature>
<dbReference type="HAMAP" id="MF_02065">
    <property type="entry name" value="MltG"/>
    <property type="match status" value="1"/>
</dbReference>
<evidence type="ECO:0000256" key="6">
    <source>
        <dbReference type="ARBA" id="ARBA00023316"/>
    </source>
</evidence>
<evidence type="ECO:0000256" key="2">
    <source>
        <dbReference type="ARBA" id="ARBA00022692"/>
    </source>
</evidence>
<keyword evidence="3 7" id="KW-1133">Transmembrane helix</keyword>
<protein>
    <recommendedName>
        <fullName evidence="7">Endolytic murein transglycosylase</fullName>
        <ecNumber evidence="7">4.2.2.29</ecNumber>
    </recommendedName>
    <alternativeName>
        <fullName evidence="7">Peptidoglycan lytic transglycosylase</fullName>
    </alternativeName>
    <alternativeName>
        <fullName evidence="7">Peptidoglycan polymerization terminase</fullName>
    </alternativeName>
</protein>
<organism evidence="9 10">
    <name type="scientific">Marinactinospora rubrisoli</name>
    <dbReference type="NCBI Taxonomy" id="2715399"/>
    <lineage>
        <taxon>Bacteria</taxon>
        <taxon>Bacillati</taxon>
        <taxon>Actinomycetota</taxon>
        <taxon>Actinomycetes</taxon>
        <taxon>Streptosporangiales</taxon>
        <taxon>Nocardiopsidaceae</taxon>
        <taxon>Marinactinospora</taxon>
    </lineage>
</organism>
<feature type="compositionally biased region" description="Basic and acidic residues" evidence="8">
    <location>
        <begin position="166"/>
        <end position="180"/>
    </location>
</feature>
<comment type="catalytic activity">
    <reaction evidence="7">
        <text>a peptidoglycan chain = a peptidoglycan chain with N-acetyl-1,6-anhydromuramyl-[peptide] at the reducing end + a peptidoglycan chain with N-acetylglucosamine at the non-reducing end.</text>
        <dbReference type="EC" id="4.2.2.29"/>
    </reaction>
</comment>
<feature type="region of interest" description="Disordered" evidence="8">
    <location>
        <begin position="1"/>
        <end position="327"/>
    </location>
</feature>
<keyword evidence="5 7" id="KW-0456">Lyase</keyword>
<reference evidence="10" key="1">
    <citation type="journal article" date="2019" name="Int. J. Syst. Evol. Microbiol.">
        <title>The Global Catalogue of Microorganisms (GCM) 10K type strain sequencing project: providing services to taxonomists for standard genome sequencing and annotation.</title>
        <authorList>
            <consortium name="The Broad Institute Genomics Platform"/>
            <consortium name="The Broad Institute Genome Sequencing Center for Infectious Disease"/>
            <person name="Wu L."/>
            <person name="Ma J."/>
        </authorList>
    </citation>
    <scope>NUCLEOTIDE SEQUENCE [LARGE SCALE GENOMIC DNA]</scope>
    <source>
        <strain evidence="10">CGMCC 4.7382</strain>
    </source>
</reference>
<feature type="compositionally biased region" description="Basic and acidic residues" evidence="8">
    <location>
        <begin position="281"/>
        <end position="292"/>
    </location>
</feature>
<comment type="similarity">
    <text evidence="7">Belongs to the transglycosylase MltG family.</text>
</comment>
<dbReference type="EC" id="4.2.2.29" evidence="7"/>
<evidence type="ECO:0000256" key="8">
    <source>
        <dbReference type="SAM" id="MobiDB-lite"/>
    </source>
</evidence>
<feature type="compositionally biased region" description="Basic residues" evidence="8">
    <location>
        <begin position="293"/>
        <end position="304"/>
    </location>
</feature>
<comment type="function">
    <text evidence="7">Functions as a peptidoglycan terminase that cleaves nascent peptidoglycan strands endolytically to terminate their elongation.</text>
</comment>
<feature type="compositionally biased region" description="Basic residues" evidence="8">
    <location>
        <begin position="10"/>
        <end position="20"/>
    </location>
</feature>